<proteinExistence type="predicted"/>
<dbReference type="Proteomes" id="UP000194420">
    <property type="component" value="Unassembled WGS sequence"/>
</dbReference>
<evidence type="ECO:0000313" key="2">
    <source>
        <dbReference type="Proteomes" id="UP000194420"/>
    </source>
</evidence>
<sequence>MSLELEHPALFQLGFEPHDRKSPRSSYRGTSLQLMQAMFPTEESVLRHICRVRFGEEPVCDRCHSQDKWYWLRGRRHFLHPCGRTLSPMAGTLFHGTKLPLRLWLYAMLHFANSPQGVNGRFLSRHLGIGKTATSRVVERIRLHLAALDKNKKLESPTQRLFVRLVSIRRVYASPPNSKKSVPVFLMSDGRAVHLRCFSSVVQATCELQ</sequence>
<accession>A0A1Y6F8L0</accession>
<dbReference type="AlphaFoldDB" id="A0A1Y6F8L0"/>
<reference evidence="2" key="1">
    <citation type="submission" date="2017-04" db="EMBL/GenBank/DDBJ databases">
        <authorList>
            <person name="Varghese N."/>
            <person name="Submissions S."/>
        </authorList>
    </citation>
    <scope>NUCLEOTIDE SEQUENCE [LARGE SCALE GENOMIC DNA]</scope>
</reference>
<dbReference type="EMBL" id="FXWG01000002">
    <property type="protein sequence ID" value="SMQ69931.1"/>
    <property type="molecule type" value="Genomic_DNA"/>
</dbReference>
<gene>
    <name evidence="1" type="ORF">SAMN06297468_2114</name>
</gene>
<evidence type="ECO:0000313" key="1">
    <source>
        <dbReference type="EMBL" id="SMQ69931.1"/>
    </source>
</evidence>
<evidence type="ECO:0008006" key="3">
    <source>
        <dbReference type="Google" id="ProtNLM"/>
    </source>
</evidence>
<protein>
    <recommendedName>
        <fullName evidence="3">Transposase zinc-ribbon domain-containing protein</fullName>
    </recommendedName>
</protein>
<organism evidence="1 2">
    <name type="scientific">Altererythrobacter xiamenensis</name>
    <dbReference type="NCBI Taxonomy" id="1316679"/>
    <lineage>
        <taxon>Bacteria</taxon>
        <taxon>Pseudomonadati</taxon>
        <taxon>Pseudomonadota</taxon>
        <taxon>Alphaproteobacteria</taxon>
        <taxon>Sphingomonadales</taxon>
        <taxon>Erythrobacteraceae</taxon>
        <taxon>Altererythrobacter</taxon>
    </lineage>
</organism>
<keyword evidence="2" id="KW-1185">Reference proteome</keyword>
<name>A0A1Y6F8L0_9SPHN</name>